<reference evidence="2" key="2">
    <citation type="submission" date="2023-04" db="EMBL/GenBank/DDBJ databases">
        <title>Paracnuella aquatica gen. nov., sp. nov., a member of the family Chitinophagaceae isolated from a hot spring.</title>
        <authorList>
            <person name="Wang C."/>
        </authorList>
    </citation>
    <scope>NUCLEOTIDE SEQUENCE</scope>
    <source>
        <strain evidence="2">LB-8</strain>
    </source>
</reference>
<name>A0A9X3B7K2_9BACT</name>
<sequence length="151" mass="17311">MMMNQNWVIKAFNELAPNELYAILRLRSEVFVVEQNCVFLDMDNKDQQCHHLMGIQDGKLVAYTRLAPPGHIYEQPSIGRVVTAPEVRNSGIGKILMKQSINGIIQLYGSQPIKIGAQLYLKKFYESFGFQQISDVYLEDGIEHIYMLKTN</sequence>
<dbReference type="InterPro" id="IPR000182">
    <property type="entry name" value="GNAT_dom"/>
</dbReference>
<keyword evidence="2" id="KW-0012">Acyltransferase</keyword>
<gene>
    <name evidence="2" type="ORF">OCK74_09510</name>
</gene>
<keyword evidence="3" id="KW-1185">Reference proteome</keyword>
<dbReference type="Proteomes" id="UP001155483">
    <property type="component" value="Unassembled WGS sequence"/>
</dbReference>
<organism evidence="2 3">
    <name type="scientific">Paraflavisolibacter caeni</name>
    <dbReference type="NCBI Taxonomy" id="2982496"/>
    <lineage>
        <taxon>Bacteria</taxon>
        <taxon>Pseudomonadati</taxon>
        <taxon>Bacteroidota</taxon>
        <taxon>Chitinophagia</taxon>
        <taxon>Chitinophagales</taxon>
        <taxon>Chitinophagaceae</taxon>
        <taxon>Paraflavisolibacter</taxon>
    </lineage>
</organism>
<keyword evidence="2" id="KW-0808">Transferase</keyword>
<dbReference type="Gene3D" id="3.40.630.30">
    <property type="match status" value="1"/>
</dbReference>
<comment type="caution">
    <text evidence="2">The sequence shown here is derived from an EMBL/GenBank/DDBJ whole genome shotgun (WGS) entry which is preliminary data.</text>
</comment>
<dbReference type="CDD" id="cd04301">
    <property type="entry name" value="NAT_SF"/>
    <property type="match status" value="1"/>
</dbReference>
<evidence type="ECO:0000259" key="1">
    <source>
        <dbReference type="PROSITE" id="PS51186"/>
    </source>
</evidence>
<dbReference type="Pfam" id="PF13673">
    <property type="entry name" value="Acetyltransf_10"/>
    <property type="match status" value="1"/>
</dbReference>
<dbReference type="SUPFAM" id="SSF55729">
    <property type="entry name" value="Acyl-CoA N-acyltransferases (Nat)"/>
    <property type="match status" value="1"/>
</dbReference>
<feature type="domain" description="N-acetyltransferase" evidence="1">
    <location>
        <begin position="10"/>
        <end position="151"/>
    </location>
</feature>
<evidence type="ECO:0000313" key="3">
    <source>
        <dbReference type="Proteomes" id="UP001155483"/>
    </source>
</evidence>
<reference evidence="2" key="1">
    <citation type="submission" date="2022-09" db="EMBL/GenBank/DDBJ databases">
        <authorList>
            <person name="Yuan C."/>
            <person name="Ke Z."/>
        </authorList>
    </citation>
    <scope>NUCLEOTIDE SEQUENCE</scope>
    <source>
        <strain evidence="2">LB-8</strain>
    </source>
</reference>
<dbReference type="EC" id="2.3.1.-" evidence="2"/>
<dbReference type="InterPro" id="IPR016181">
    <property type="entry name" value="Acyl_CoA_acyltransferase"/>
</dbReference>
<proteinExistence type="predicted"/>
<dbReference type="EMBL" id="JAOTIF010000005">
    <property type="protein sequence ID" value="MCU7549350.1"/>
    <property type="molecule type" value="Genomic_DNA"/>
</dbReference>
<accession>A0A9X3B7K2</accession>
<evidence type="ECO:0000313" key="2">
    <source>
        <dbReference type="EMBL" id="MCU7549350.1"/>
    </source>
</evidence>
<dbReference type="GO" id="GO:0016747">
    <property type="term" value="F:acyltransferase activity, transferring groups other than amino-acyl groups"/>
    <property type="evidence" value="ECO:0007669"/>
    <property type="project" value="InterPro"/>
</dbReference>
<dbReference type="PROSITE" id="PS51186">
    <property type="entry name" value="GNAT"/>
    <property type="match status" value="1"/>
</dbReference>
<dbReference type="RefSeq" id="WP_279296791.1">
    <property type="nucleotide sequence ID" value="NZ_JAOTIF010000005.1"/>
</dbReference>
<protein>
    <submittedName>
        <fullName evidence="2">GNAT family N-acetyltransferase</fullName>
        <ecNumber evidence="2">2.3.1.-</ecNumber>
    </submittedName>
</protein>
<dbReference type="AlphaFoldDB" id="A0A9X3B7K2"/>